<accession>A0ABM1Y1L5</accession>
<reference evidence="2" key="1">
    <citation type="journal article" date="2015" name="Proc. Natl. Acad. Sci. U.S.A.">
        <title>Genome sequence of the Asian Tiger mosquito, Aedes albopictus, reveals insights into its biology, genetics, and evolution.</title>
        <authorList>
            <person name="Chen X.G."/>
            <person name="Jiang X."/>
            <person name="Gu J."/>
            <person name="Xu M."/>
            <person name="Wu Y."/>
            <person name="Deng Y."/>
            <person name="Zhang C."/>
            <person name="Bonizzoni M."/>
            <person name="Dermauw W."/>
            <person name="Vontas J."/>
            <person name="Armbruster P."/>
            <person name="Huang X."/>
            <person name="Yang Y."/>
            <person name="Zhang H."/>
            <person name="He W."/>
            <person name="Peng H."/>
            <person name="Liu Y."/>
            <person name="Wu K."/>
            <person name="Chen J."/>
            <person name="Lirakis M."/>
            <person name="Topalis P."/>
            <person name="Van Leeuwen T."/>
            <person name="Hall A.B."/>
            <person name="Jiang X."/>
            <person name="Thorpe C."/>
            <person name="Mueller R.L."/>
            <person name="Sun C."/>
            <person name="Waterhouse R.M."/>
            <person name="Yan G."/>
            <person name="Tu Z.J."/>
            <person name="Fang X."/>
            <person name="James A.A."/>
        </authorList>
    </citation>
    <scope>NUCLEOTIDE SEQUENCE [LARGE SCALE GENOMIC DNA]</scope>
    <source>
        <strain evidence="2">Foshan</strain>
    </source>
</reference>
<evidence type="ECO:0000313" key="1">
    <source>
        <dbReference type="EnsemblMetazoa" id="AALFPA23_004855.P6035"/>
    </source>
</evidence>
<dbReference type="GeneID" id="134287519"/>
<dbReference type="RefSeq" id="XP_062705409.1">
    <property type="nucleotide sequence ID" value="XM_062849425.1"/>
</dbReference>
<organism evidence="1 2">
    <name type="scientific">Aedes albopictus</name>
    <name type="common">Asian tiger mosquito</name>
    <name type="synonym">Stegomyia albopicta</name>
    <dbReference type="NCBI Taxonomy" id="7160"/>
    <lineage>
        <taxon>Eukaryota</taxon>
        <taxon>Metazoa</taxon>
        <taxon>Ecdysozoa</taxon>
        <taxon>Arthropoda</taxon>
        <taxon>Hexapoda</taxon>
        <taxon>Insecta</taxon>
        <taxon>Pterygota</taxon>
        <taxon>Neoptera</taxon>
        <taxon>Endopterygota</taxon>
        <taxon>Diptera</taxon>
        <taxon>Nematocera</taxon>
        <taxon>Culicoidea</taxon>
        <taxon>Culicidae</taxon>
        <taxon>Culicinae</taxon>
        <taxon>Aedini</taxon>
        <taxon>Aedes</taxon>
        <taxon>Stegomyia</taxon>
    </lineage>
</organism>
<dbReference type="Proteomes" id="UP000069940">
    <property type="component" value="Unassembled WGS sequence"/>
</dbReference>
<evidence type="ECO:0000313" key="2">
    <source>
        <dbReference type="Proteomes" id="UP000069940"/>
    </source>
</evidence>
<keyword evidence="2" id="KW-1185">Reference proteome</keyword>
<reference evidence="1" key="2">
    <citation type="submission" date="2025-05" db="UniProtKB">
        <authorList>
            <consortium name="EnsemblMetazoa"/>
        </authorList>
    </citation>
    <scope>IDENTIFICATION</scope>
    <source>
        <strain evidence="1">Foshan</strain>
    </source>
</reference>
<name>A0ABM1Y1L5_AEDAL</name>
<protein>
    <recommendedName>
        <fullName evidence="3">SAM domain-containing protein</fullName>
    </recommendedName>
</protein>
<sequence>MDAVLPDLGEELSAKLREHQIDTVDTFLFLTQEMVMRELGLKLGSWLRIDRAQQVLRSEGPSTKPLRDSNCKREANQCHGKFTVSSDEIQNIIESDLACQSLLRGKLAEGLALKKNEKNLICRTVCSKIFKDAIKDERKITPDDKRNLAKAIVEAYDCLKSDVPGKPVEVSIPGTAVSLVVTINPYLFGKTMYLDSILSTFHIFQAEFFWECNGETKGPHTGFIQNWIRNCKSKSIDGPKSIKRKRRNEINISQEEVDAIEELCATEPAPESHPRVMELLAATFMYRQTLRANNRMVSEITSEFPYLLNEDAVVYYLNFGFSFC</sequence>
<evidence type="ECO:0008006" key="3">
    <source>
        <dbReference type="Google" id="ProtNLM"/>
    </source>
</evidence>
<dbReference type="InterPro" id="IPR013761">
    <property type="entry name" value="SAM/pointed_sf"/>
</dbReference>
<proteinExistence type="predicted"/>
<dbReference type="Gene3D" id="1.10.150.50">
    <property type="entry name" value="Transcription Factor, Ets-1"/>
    <property type="match status" value="1"/>
</dbReference>
<dbReference type="EnsemblMetazoa" id="AALFPA23_004855.R6035">
    <property type="protein sequence ID" value="AALFPA23_004855.P6035"/>
    <property type="gene ID" value="AALFPA23_004855"/>
</dbReference>